<accession>A0A8J7G051</accession>
<dbReference type="Pfam" id="PF24986">
    <property type="entry name" value="PRC_RimM"/>
    <property type="match status" value="1"/>
</dbReference>
<dbReference type="GO" id="GO:0005840">
    <property type="term" value="C:ribosome"/>
    <property type="evidence" value="ECO:0007669"/>
    <property type="project" value="InterPro"/>
</dbReference>
<evidence type="ECO:0000256" key="4">
    <source>
        <dbReference type="ARBA" id="ARBA00023186"/>
    </source>
</evidence>
<dbReference type="GO" id="GO:0043022">
    <property type="term" value="F:ribosome binding"/>
    <property type="evidence" value="ECO:0007669"/>
    <property type="project" value="InterPro"/>
</dbReference>
<dbReference type="InterPro" id="IPR011033">
    <property type="entry name" value="PRC_barrel-like_sf"/>
</dbReference>
<organism evidence="8 9">
    <name type="scientific">Chitinilyticum piscinae</name>
    <dbReference type="NCBI Taxonomy" id="2866724"/>
    <lineage>
        <taxon>Bacteria</taxon>
        <taxon>Pseudomonadati</taxon>
        <taxon>Pseudomonadota</taxon>
        <taxon>Betaproteobacteria</taxon>
        <taxon>Neisseriales</taxon>
        <taxon>Chitinibacteraceae</taxon>
        <taxon>Chitinilyticum</taxon>
    </lineage>
</organism>
<protein>
    <recommendedName>
        <fullName evidence="5">Ribosome maturation factor RimM</fullName>
    </recommendedName>
</protein>
<evidence type="ECO:0000313" key="8">
    <source>
        <dbReference type="EMBL" id="MBE9608903.1"/>
    </source>
</evidence>
<name>A0A8J7G051_9NEIS</name>
<feature type="domain" description="RimM N-terminal" evidence="6">
    <location>
        <begin position="1"/>
        <end position="81"/>
    </location>
</feature>
<evidence type="ECO:0000259" key="7">
    <source>
        <dbReference type="Pfam" id="PF24986"/>
    </source>
</evidence>
<dbReference type="PANTHER" id="PTHR33692:SF1">
    <property type="entry name" value="RIBOSOME MATURATION FACTOR RIMM"/>
    <property type="match status" value="1"/>
</dbReference>
<reference evidence="8 9" key="1">
    <citation type="submission" date="2020-10" db="EMBL/GenBank/DDBJ databases">
        <title>The genome sequence of Chitinilyticum litopenaei 4Y14.</title>
        <authorList>
            <person name="Liu Y."/>
        </authorList>
    </citation>
    <scope>NUCLEOTIDE SEQUENCE [LARGE SCALE GENOMIC DNA]</scope>
    <source>
        <strain evidence="8 9">4Y14</strain>
    </source>
</reference>
<keyword evidence="9" id="KW-1185">Reference proteome</keyword>
<evidence type="ECO:0000256" key="2">
    <source>
        <dbReference type="ARBA" id="ARBA00022517"/>
    </source>
</evidence>
<keyword evidence="1 5" id="KW-0963">Cytoplasm</keyword>
<dbReference type="EMBL" id="JADFUA010000003">
    <property type="protein sequence ID" value="MBE9608903.1"/>
    <property type="molecule type" value="Genomic_DNA"/>
</dbReference>
<keyword evidence="4 5" id="KW-0143">Chaperone</keyword>
<comment type="subcellular location">
    <subcellularLocation>
        <location evidence="5">Cytoplasm</location>
    </subcellularLocation>
</comment>
<dbReference type="HAMAP" id="MF_00014">
    <property type="entry name" value="Ribosome_mat_RimM"/>
    <property type="match status" value="1"/>
</dbReference>
<dbReference type="GO" id="GO:0005737">
    <property type="term" value="C:cytoplasm"/>
    <property type="evidence" value="ECO:0007669"/>
    <property type="project" value="UniProtKB-SubCell"/>
</dbReference>
<dbReference type="NCBIfam" id="TIGR02273">
    <property type="entry name" value="16S_RimM"/>
    <property type="match status" value="1"/>
</dbReference>
<comment type="similarity">
    <text evidence="5">Belongs to the RimM family.</text>
</comment>
<evidence type="ECO:0000256" key="3">
    <source>
        <dbReference type="ARBA" id="ARBA00022552"/>
    </source>
</evidence>
<comment type="domain">
    <text evidence="5">The PRC barrel domain binds ribosomal protein uS19.</text>
</comment>
<evidence type="ECO:0000313" key="9">
    <source>
        <dbReference type="Proteomes" id="UP000604481"/>
    </source>
</evidence>
<dbReference type="GO" id="GO:0042274">
    <property type="term" value="P:ribosomal small subunit biogenesis"/>
    <property type="evidence" value="ECO:0007669"/>
    <property type="project" value="UniProtKB-UniRule"/>
</dbReference>
<dbReference type="SUPFAM" id="SSF50346">
    <property type="entry name" value="PRC-barrel domain"/>
    <property type="match status" value="1"/>
</dbReference>
<keyword evidence="3 5" id="KW-0698">rRNA processing</keyword>
<comment type="caution">
    <text evidence="8">The sequence shown here is derived from an EMBL/GenBank/DDBJ whole genome shotgun (WGS) entry which is preliminary data.</text>
</comment>
<feature type="domain" description="Ribosome maturation factor RimM PRC barrel" evidence="7">
    <location>
        <begin position="93"/>
        <end position="156"/>
    </location>
</feature>
<evidence type="ECO:0000256" key="5">
    <source>
        <dbReference type="HAMAP-Rule" id="MF_00014"/>
    </source>
</evidence>
<dbReference type="PANTHER" id="PTHR33692">
    <property type="entry name" value="RIBOSOME MATURATION FACTOR RIMM"/>
    <property type="match status" value="1"/>
</dbReference>
<dbReference type="InterPro" id="IPR002676">
    <property type="entry name" value="RimM_N"/>
</dbReference>
<dbReference type="Pfam" id="PF01782">
    <property type="entry name" value="RimM"/>
    <property type="match status" value="1"/>
</dbReference>
<proteinExistence type="inferred from homology"/>
<dbReference type="InterPro" id="IPR011961">
    <property type="entry name" value="RimM"/>
</dbReference>
<evidence type="ECO:0000256" key="1">
    <source>
        <dbReference type="ARBA" id="ARBA00022490"/>
    </source>
</evidence>
<dbReference type="Gene3D" id="2.30.30.240">
    <property type="entry name" value="PRC-barrel domain"/>
    <property type="match status" value="1"/>
</dbReference>
<dbReference type="InterPro" id="IPR036976">
    <property type="entry name" value="RimM_N_sf"/>
</dbReference>
<dbReference type="Gene3D" id="2.40.30.60">
    <property type="entry name" value="RimM"/>
    <property type="match status" value="1"/>
</dbReference>
<dbReference type="InterPro" id="IPR009000">
    <property type="entry name" value="Transl_B-barrel_sf"/>
</dbReference>
<comment type="function">
    <text evidence="5">An accessory protein needed during the final step in the assembly of 30S ribosomal subunit, possibly for assembly of the head region. Essential for efficient processing of 16S rRNA. May be needed both before and after RbfA during the maturation of 16S rRNA. It has affinity for free ribosomal 30S subunits but not for 70S ribosomes.</text>
</comment>
<dbReference type="GO" id="GO:0006364">
    <property type="term" value="P:rRNA processing"/>
    <property type="evidence" value="ECO:0007669"/>
    <property type="project" value="UniProtKB-UniRule"/>
</dbReference>
<dbReference type="SUPFAM" id="SSF50447">
    <property type="entry name" value="Translation proteins"/>
    <property type="match status" value="1"/>
</dbReference>
<dbReference type="Proteomes" id="UP000604481">
    <property type="component" value="Unassembled WGS sequence"/>
</dbReference>
<keyword evidence="2 5" id="KW-0690">Ribosome biogenesis</keyword>
<evidence type="ECO:0000259" key="6">
    <source>
        <dbReference type="Pfam" id="PF01782"/>
    </source>
</evidence>
<gene>
    <name evidence="5 8" type="primary">rimM</name>
    <name evidence="8" type="ORF">INR99_06030</name>
</gene>
<dbReference type="InterPro" id="IPR056792">
    <property type="entry name" value="PRC_RimM"/>
</dbReference>
<dbReference type="AlphaFoldDB" id="A0A8J7G051"/>
<sequence>MGYISGAFGVHGWVNVMADTEYADSLFGYQTWWLGRDGQWQAYTLEQGQSHAKKLSAKLEGVAERDAAHALRGCTIAVPRSAMPELDNDEFYWTDLIGMQVVNTRGEALGEVVKLLATGANDVLVVRDGKTERLLPFVAAVVLTVDQPAHCITVDWGLDY</sequence>
<comment type="subunit">
    <text evidence="5">Binds ribosomal protein uS19.</text>
</comment>